<gene>
    <name evidence="2" type="ORF">GCM10011374_11810</name>
</gene>
<dbReference type="EMBL" id="BMEQ01000004">
    <property type="protein sequence ID" value="GGG50828.1"/>
    <property type="molecule type" value="Genomic_DNA"/>
</dbReference>
<dbReference type="SUPFAM" id="SSF47413">
    <property type="entry name" value="lambda repressor-like DNA-binding domains"/>
    <property type="match status" value="1"/>
</dbReference>
<reference evidence="2" key="1">
    <citation type="journal article" date="2014" name="Int. J. Syst. Evol. Microbiol.">
        <title>Complete genome sequence of Corynebacterium casei LMG S-19264T (=DSM 44701T), isolated from a smear-ripened cheese.</title>
        <authorList>
            <consortium name="US DOE Joint Genome Institute (JGI-PGF)"/>
            <person name="Walter F."/>
            <person name="Albersmeier A."/>
            <person name="Kalinowski J."/>
            <person name="Ruckert C."/>
        </authorList>
    </citation>
    <scope>NUCLEOTIDE SEQUENCE</scope>
    <source>
        <strain evidence="2">CGMCC 1.12187</strain>
    </source>
</reference>
<keyword evidence="3" id="KW-1185">Reference proteome</keyword>
<dbReference type="PROSITE" id="PS50943">
    <property type="entry name" value="HTH_CROC1"/>
    <property type="match status" value="1"/>
</dbReference>
<protein>
    <recommendedName>
        <fullName evidence="1">HTH cro/C1-type domain-containing protein</fullName>
    </recommendedName>
</protein>
<dbReference type="GO" id="GO:0003677">
    <property type="term" value="F:DNA binding"/>
    <property type="evidence" value="ECO:0007669"/>
    <property type="project" value="InterPro"/>
</dbReference>
<dbReference type="AlphaFoldDB" id="A0A917GMA6"/>
<dbReference type="Proteomes" id="UP000638848">
    <property type="component" value="Unassembled WGS sequence"/>
</dbReference>
<feature type="domain" description="HTH cro/C1-type" evidence="1">
    <location>
        <begin position="30"/>
        <end position="89"/>
    </location>
</feature>
<evidence type="ECO:0000313" key="2">
    <source>
        <dbReference type="EMBL" id="GGG50828.1"/>
    </source>
</evidence>
<dbReference type="Gene3D" id="1.10.260.40">
    <property type="entry name" value="lambda repressor-like DNA-binding domains"/>
    <property type="match status" value="1"/>
</dbReference>
<name>A0A917GMA6_9MICC</name>
<evidence type="ECO:0000259" key="1">
    <source>
        <dbReference type="PROSITE" id="PS50943"/>
    </source>
</evidence>
<accession>A0A917GMA6</accession>
<organism evidence="2 3">
    <name type="scientific">Kocuria dechangensis</name>
    <dbReference type="NCBI Taxonomy" id="1176249"/>
    <lineage>
        <taxon>Bacteria</taxon>
        <taxon>Bacillati</taxon>
        <taxon>Actinomycetota</taxon>
        <taxon>Actinomycetes</taxon>
        <taxon>Micrococcales</taxon>
        <taxon>Micrococcaceae</taxon>
        <taxon>Kocuria</taxon>
    </lineage>
</organism>
<dbReference type="Pfam" id="PF13560">
    <property type="entry name" value="HTH_31"/>
    <property type="match status" value="1"/>
</dbReference>
<proteinExistence type="predicted"/>
<comment type="caution">
    <text evidence="2">The sequence shown here is derived from an EMBL/GenBank/DDBJ whole genome shotgun (WGS) entry which is preliminary data.</text>
</comment>
<reference evidence="2" key="2">
    <citation type="submission" date="2020-09" db="EMBL/GenBank/DDBJ databases">
        <authorList>
            <person name="Sun Q."/>
            <person name="Zhou Y."/>
        </authorList>
    </citation>
    <scope>NUCLEOTIDE SEQUENCE</scope>
    <source>
        <strain evidence="2">CGMCC 1.12187</strain>
    </source>
</reference>
<dbReference type="SMART" id="SM00530">
    <property type="entry name" value="HTH_XRE"/>
    <property type="match status" value="1"/>
</dbReference>
<evidence type="ECO:0000313" key="3">
    <source>
        <dbReference type="Proteomes" id="UP000638848"/>
    </source>
</evidence>
<dbReference type="InterPro" id="IPR001387">
    <property type="entry name" value="Cro/C1-type_HTH"/>
</dbReference>
<sequence length="214" mass="23417">MDCGFCNTLADMQHEEPSEKMFDTQFGGRVRHYREAQEVSQRDLARRVTALGASVDASGISRIEKGTRTVKLFEAVALAEALDVPLDYLIHGQSARAELNTIRNELSRYLKEFHSSVFRVATTAGDIEDMLATDPELLASLASSDQEPPASAADYPGWVATRAREEMSPPGAGHVLLSGDIEQTKRLRAMLFDIIKAQLPIPSGENLPAMGVDD</sequence>
<dbReference type="CDD" id="cd00093">
    <property type="entry name" value="HTH_XRE"/>
    <property type="match status" value="1"/>
</dbReference>
<dbReference type="InterPro" id="IPR010982">
    <property type="entry name" value="Lambda_DNA-bd_dom_sf"/>
</dbReference>